<feature type="modified residue" description="N6-(pyridoxal phosphate)lysine" evidence="4">
    <location>
        <position position="185"/>
    </location>
</feature>
<keyword evidence="1 4" id="KW-0663">Pyridoxal phosphate</keyword>
<dbReference type="GO" id="GO:0030170">
    <property type="term" value="F:pyridoxal phosphate binding"/>
    <property type="evidence" value="ECO:0007669"/>
    <property type="project" value="TreeGrafter"/>
</dbReference>
<organism evidence="6 7">
    <name type="scientific">Aeromonas veronii</name>
    <dbReference type="NCBI Taxonomy" id="654"/>
    <lineage>
        <taxon>Bacteria</taxon>
        <taxon>Pseudomonadati</taxon>
        <taxon>Pseudomonadota</taxon>
        <taxon>Gammaproteobacteria</taxon>
        <taxon>Aeromonadales</taxon>
        <taxon>Aeromonadaceae</taxon>
        <taxon>Aeromonas</taxon>
    </lineage>
</organism>
<dbReference type="Gene3D" id="3.40.640.10">
    <property type="entry name" value="Type I PLP-dependent aspartate aminotransferase-like (Major domain)"/>
    <property type="match status" value="1"/>
</dbReference>
<evidence type="ECO:0000256" key="1">
    <source>
        <dbReference type="ARBA" id="ARBA00022898"/>
    </source>
</evidence>
<comment type="caution">
    <text evidence="6">The sequence shown here is derived from an EMBL/GenBank/DDBJ whole genome shotgun (WGS) entry which is preliminary data.</text>
</comment>
<sequence length="376" mass="41940">MIPYGRQQITSDDVEAVLDTLQSDFLTQGPQVPAFEHALAHYCAVPYAVVCSNGTAALHLACLTADVNHTSLVWVSAISFVASANCARYCGAEVDFVDIDPETGNISIQALRDKLTWTKRRPNVLIIVHLAGQPCELFEIHSICKQYDITLIEDACHALGASYLDSKIGECRYSDMTVFSFHPVKAITTGEGGAITTRHPEFAKRLQLYRGHGITRDSADFNTNSPGDWHYEQHELGYNYRLTDIQATLGISQLKRLDSYISTRRQKADYYNQKLGDLGISPLLQTSNVYHAFHLYVVRVEQGRNALLQGLRDKGIMANLHYQPIPNQPYYKALGQIPTNYPGAIIYGDTALSLPLFPTMTIQEQDEVINVLKQLS</sequence>
<dbReference type="Proteomes" id="UP000796104">
    <property type="component" value="Unassembled WGS sequence"/>
</dbReference>
<dbReference type="InterPro" id="IPR015422">
    <property type="entry name" value="PyrdxlP-dep_Trfase_small"/>
</dbReference>
<dbReference type="CDD" id="cd00616">
    <property type="entry name" value="AHBA_syn"/>
    <property type="match status" value="1"/>
</dbReference>
<dbReference type="GO" id="GO:0008483">
    <property type="term" value="F:transaminase activity"/>
    <property type="evidence" value="ECO:0007669"/>
    <property type="project" value="TreeGrafter"/>
</dbReference>
<dbReference type="InterPro" id="IPR000653">
    <property type="entry name" value="DegT/StrS_aminotransferase"/>
</dbReference>
<reference evidence="6" key="2">
    <citation type="journal article" date="2019" name="PLoS ONE">
        <title>Identification and characterization of putative Aeromonas spp. T3SS effectors.</title>
        <authorList>
            <person name="Rangel L.T."/>
            <person name="Marden J."/>
            <person name="Colston S."/>
            <person name="Setubal J.C."/>
            <person name="Graf J."/>
            <person name="Gogarten J.P."/>
        </authorList>
    </citation>
    <scope>NUCLEOTIDE SEQUENCE</scope>
    <source>
        <strain evidence="6">BAQ071013-135</strain>
    </source>
</reference>
<evidence type="ECO:0000256" key="5">
    <source>
        <dbReference type="RuleBase" id="RU004508"/>
    </source>
</evidence>
<dbReference type="InterPro" id="IPR015421">
    <property type="entry name" value="PyrdxlP-dep_Trfase_major"/>
</dbReference>
<dbReference type="SUPFAM" id="SSF53383">
    <property type="entry name" value="PLP-dependent transferases"/>
    <property type="match status" value="1"/>
</dbReference>
<feature type="active site" description="Proton acceptor" evidence="3">
    <location>
        <position position="185"/>
    </location>
</feature>
<dbReference type="EMBL" id="PDXJ01000015">
    <property type="protein sequence ID" value="TND53693.1"/>
    <property type="molecule type" value="Genomic_DNA"/>
</dbReference>
<protein>
    <submittedName>
        <fullName evidence="6">UDP-4-amino-4, 6-dideoxy-N-acetyl-beta-L-altrosamine transaminase</fullName>
    </submittedName>
</protein>
<dbReference type="InterPro" id="IPR015424">
    <property type="entry name" value="PyrdxlP-dep_Trfase"/>
</dbReference>
<dbReference type="Gene3D" id="3.90.1150.10">
    <property type="entry name" value="Aspartate Aminotransferase, domain 1"/>
    <property type="match status" value="1"/>
</dbReference>
<dbReference type="GO" id="GO:0000271">
    <property type="term" value="P:polysaccharide biosynthetic process"/>
    <property type="evidence" value="ECO:0007669"/>
    <property type="project" value="TreeGrafter"/>
</dbReference>
<evidence type="ECO:0000313" key="7">
    <source>
        <dbReference type="Proteomes" id="UP000796104"/>
    </source>
</evidence>
<evidence type="ECO:0000256" key="3">
    <source>
        <dbReference type="PIRSR" id="PIRSR000390-1"/>
    </source>
</evidence>
<dbReference type="PANTHER" id="PTHR30244:SF34">
    <property type="entry name" value="DTDP-4-AMINO-4,6-DIDEOXYGALACTOSE TRANSAMINASE"/>
    <property type="match status" value="1"/>
</dbReference>
<proteinExistence type="inferred from homology"/>
<comment type="similarity">
    <text evidence="2 5">Belongs to the DegT/DnrJ/EryC1 family.</text>
</comment>
<evidence type="ECO:0000256" key="2">
    <source>
        <dbReference type="ARBA" id="ARBA00037999"/>
    </source>
</evidence>
<dbReference type="PIRSF" id="PIRSF000390">
    <property type="entry name" value="PLP_StrS"/>
    <property type="match status" value="1"/>
</dbReference>
<accession>A0AAX2UU83</accession>
<dbReference type="PANTHER" id="PTHR30244">
    <property type="entry name" value="TRANSAMINASE"/>
    <property type="match status" value="1"/>
</dbReference>
<reference evidence="6" key="1">
    <citation type="submission" date="2017-10" db="EMBL/GenBank/DDBJ databases">
        <authorList>
            <person name="Colston S.M."/>
            <person name="Graf J."/>
        </authorList>
    </citation>
    <scope>NUCLEOTIDE SEQUENCE</scope>
    <source>
        <strain evidence="6">BAQ071013-135</strain>
    </source>
</reference>
<dbReference type="RefSeq" id="WP_139494583.1">
    <property type="nucleotide sequence ID" value="NZ_CAWORL010000007.1"/>
</dbReference>
<dbReference type="Pfam" id="PF01041">
    <property type="entry name" value="DegT_DnrJ_EryC1"/>
    <property type="match status" value="1"/>
</dbReference>
<dbReference type="InterPro" id="IPR020026">
    <property type="entry name" value="PseC"/>
</dbReference>
<gene>
    <name evidence="6" type="primary">pseC</name>
    <name evidence="6" type="ORF">CF123_12095</name>
</gene>
<dbReference type="NCBIfam" id="TIGR03588">
    <property type="entry name" value="PseC"/>
    <property type="match status" value="1"/>
</dbReference>
<name>A0AAX2UU83_AERVE</name>
<dbReference type="AlphaFoldDB" id="A0AAX2UU83"/>
<evidence type="ECO:0000313" key="6">
    <source>
        <dbReference type="EMBL" id="TND53693.1"/>
    </source>
</evidence>
<evidence type="ECO:0000256" key="4">
    <source>
        <dbReference type="PIRSR" id="PIRSR000390-2"/>
    </source>
</evidence>